<dbReference type="GO" id="GO:0045202">
    <property type="term" value="C:synapse"/>
    <property type="evidence" value="ECO:0007669"/>
    <property type="project" value="GOC"/>
</dbReference>
<evidence type="ECO:0000256" key="2">
    <source>
        <dbReference type="ARBA" id="ARBA00022475"/>
    </source>
</evidence>
<sequence length="123" mass="13383">MKGDLAKGMEAGETWNVSLEWPPPNITTTETPTITQMPPTAGSGIPLNYAGLFLIVIPLITLLGNLLVIISVLRYRALQSAINFLILGLAVADLLVAIIVMPYAVYVYVSDQLSFPIHPTQYQ</sequence>
<evidence type="ECO:0000256" key="4">
    <source>
        <dbReference type="ARBA" id="ARBA00022989"/>
    </source>
</evidence>
<dbReference type="InterPro" id="IPR017452">
    <property type="entry name" value="GPCR_Rhodpsn_7TM"/>
</dbReference>
<dbReference type="PROSITE" id="PS50262">
    <property type="entry name" value="G_PROTEIN_RECEP_F1_2"/>
    <property type="match status" value="1"/>
</dbReference>
<evidence type="ECO:0000256" key="10">
    <source>
        <dbReference type="SAM" id="Phobius"/>
    </source>
</evidence>
<dbReference type="AlphaFoldDB" id="A0A1I7UBS4"/>
<dbReference type="STRING" id="1561998.A0A1I7UBS4"/>
<evidence type="ECO:0000256" key="3">
    <source>
        <dbReference type="ARBA" id="ARBA00022692"/>
    </source>
</evidence>
<dbReference type="SUPFAM" id="SSF81321">
    <property type="entry name" value="Family A G protein-coupled receptor-like"/>
    <property type="match status" value="1"/>
</dbReference>
<keyword evidence="9" id="KW-0807">Transducer</keyword>
<evidence type="ECO:0000259" key="11">
    <source>
        <dbReference type="PROSITE" id="PS50262"/>
    </source>
</evidence>
<keyword evidence="8" id="KW-0675">Receptor</keyword>
<reference evidence="13" key="1">
    <citation type="submission" date="2016-11" db="UniProtKB">
        <authorList>
            <consortium name="WormBaseParasite"/>
        </authorList>
    </citation>
    <scope>IDENTIFICATION</scope>
</reference>
<keyword evidence="4 10" id="KW-1133">Transmembrane helix</keyword>
<keyword evidence="2" id="KW-1003">Cell membrane</keyword>
<keyword evidence="12" id="KW-1185">Reference proteome</keyword>
<evidence type="ECO:0000256" key="7">
    <source>
        <dbReference type="ARBA" id="ARBA00023157"/>
    </source>
</evidence>
<evidence type="ECO:0000313" key="12">
    <source>
        <dbReference type="Proteomes" id="UP000095282"/>
    </source>
</evidence>
<proteinExistence type="predicted"/>
<evidence type="ECO:0000256" key="5">
    <source>
        <dbReference type="ARBA" id="ARBA00023040"/>
    </source>
</evidence>
<evidence type="ECO:0000256" key="6">
    <source>
        <dbReference type="ARBA" id="ARBA00023136"/>
    </source>
</evidence>
<dbReference type="WBParaSite" id="Csp11.Scaffold629.g7735.t1">
    <property type="protein sequence ID" value="Csp11.Scaffold629.g7735.t1"/>
    <property type="gene ID" value="Csp11.Scaffold629.g7735"/>
</dbReference>
<evidence type="ECO:0000256" key="9">
    <source>
        <dbReference type="ARBA" id="ARBA00023224"/>
    </source>
</evidence>
<dbReference type="Gene3D" id="1.20.1070.10">
    <property type="entry name" value="Rhodopsin 7-helix transmembrane proteins"/>
    <property type="match status" value="1"/>
</dbReference>
<dbReference type="Proteomes" id="UP000095282">
    <property type="component" value="Unplaced"/>
</dbReference>
<organism evidence="12 13">
    <name type="scientific">Caenorhabditis tropicalis</name>
    <dbReference type="NCBI Taxonomy" id="1561998"/>
    <lineage>
        <taxon>Eukaryota</taxon>
        <taxon>Metazoa</taxon>
        <taxon>Ecdysozoa</taxon>
        <taxon>Nematoda</taxon>
        <taxon>Chromadorea</taxon>
        <taxon>Rhabditida</taxon>
        <taxon>Rhabditina</taxon>
        <taxon>Rhabditomorpha</taxon>
        <taxon>Rhabditoidea</taxon>
        <taxon>Rhabditidae</taxon>
        <taxon>Peloderinae</taxon>
        <taxon>Caenorhabditis</taxon>
    </lineage>
</organism>
<dbReference type="GO" id="GO:0001591">
    <property type="term" value="F:dopamine neurotransmitter receptor activity, coupled via Gi/Go"/>
    <property type="evidence" value="ECO:0007669"/>
    <property type="project" value="TreeGrafter"/>
</dbReference>
<keyword evidence="7" id="KW-1015">Disulfide bond</keyword>
<feature type="domain" description="G-protein coupled receptors family 1 profile" evidence="11">
    <location>
        <begin position="64"/>
        <end position="123"/>
    </location>
</feature>
<feature type="transmembrane region" description="Helical" evidence="10">
    <location>
        <begin position="85"/>
        <end position="109"/>
    </location>
</feature>
<dbReference type="PRINTS" id="PR00237">
    <property type="entry name" value="GPCRRHODOPSN"/>
</dbReference>
<dbReference type="eggNOG" id="KOG3656">
    <property type="taxonomic scope" value="Eukaryota"/>
</dbReference>
<keyword evidence="5" id="KW-0297">G-protein coupled receptor</keyword>
<dbReference type="PANTHER" id="PTHR24248">
    <property type="entry name" value="ADRENERGIC RECEPTOR-RELATED G-PROTEIN COUPLED RECEPTOR"/>
    <property type="match status" value="1"/>
</dbReference>
<dbReference type="InterPro" id="IPR000276">
    <property type="entry name" value="GPCR_Rhodpsn"/>
</dbReference>
<comment type="subcellular location">
    <subcellularLocation>
        <location evidence="1">Cell membrane</location>
        <topology evidence="1">Multi-pass membrane protein</topology>
    </subcellularLocation>
</comment>
<evidence type="ECO:0000313" key="13">
    <source>
        <dbReference type="WBParaSite" id="Csp11.Scaffold629.g7735.t1"/>
    </source>
</evidence>
<feature type="transmembrane region" description="Helical" evidence="10">
    <location>
        <begin position="49"/>
        <end position="73"/>
    </location>
</feature>
<keyword evidence="3 10" id="KW-0812">Transmembrane</keyword>
<evidence type="ECO:0000256" key="8">
    <source>
        <dbReference type="ARBA" id="ARBA00023170"/>
    </source>
</evidence>
<dbReference type="GO" id="GO:0005886">
    <property type="term" value="C:plasma membrane"/>
    <property type="evidence" value="ECO:0007669"/>
    <property type="project" value="UniProtKB-SubCell"/>
</dbReference>
<protein>
    <submittedName>
        <fullName evidence="13">G_PROTEIN_RECEP_F1_2 domain-containing protein</fullName>
    </submittedName>
</protein>
<name>A0A1I7UBS4_9PELO</name>
<dbReference type="GO" id="GO:0004930">
    <property type="term" value="F:G protein-coupled receptor activity"/>
    <property type="evidence" value="ECO:0007669"/>
    <property type="project" value="UniProtKB-KW"/>
</dbReference>
<evidence type="ECO:0000256" key="1">
    <source>
        <dbReference type="ARBA" id="ARBA00004651"/>
    </source>
</evidence>
<dbReference type="PANTHER" id="PTHR24248:SF125">
    <property type="entry name" value="DOPAMINE D2-LIKE RECEPTOR"/>
    <property type="match status" value="1"/>
</dbReference>
<accession>A0A1I7UBS4</accession>
<dbReference type="Pfam" id="PF00001">
    <property type="entry name" value="7tm_1"/>
    <property type="match status" value="1"/>
</dbReference>
<keyword evidence="6 10" id="KW-0472">Membrane</keyword>